<dbReference type="RefSeq" id="WP_377933532.1">
    <property type="nucleotide sequence ID" value="NZ_JBHUEA010000009.1"/>
</dbReference>
<accession>A0ABW4LFZ2</accession>
<dbReference type="SUPFAM" id="SSF56784">
    <property type="entry name" value="HAD-like"/>
    <property type="match status" value="1"/>
</dbReference>
<evidence type="ECO:0000313" key="2">
    <source>
        <dbReference type="Proteomes" id="UP001597347"/>
    </source>
</evidence>
<name>A0ABW4LFZ2_9MICO</name>
<dbReference type="SFLD" id="SFLDS00003">
    <property type="entry name" value="Haloacid_Dehalogenase"/>
    <property type="match status" value="1"/>
</dbReference>
<dbReference type="EMBL" id="JBHUEA010000009">
    <property type="protein sequence ID" value="MFD1721362.1"/>
    <property type="molecule type" value="Genomic_DNA"/>
</dbReference>
<dbReference type="NCBIfam" id="TIGR03351">
    <property type="entry name" value="PhnX-like"/>
    <property type="match status" value="1"/>
</dbReference>
<dbReference type="Proteomes" id="UP001597347">
    <property type="component" value="Unassembled WGS sequence"/>
</dbReference>
<protein>
    <submittedName>
        <fullName evidence="1">Phosphonatase-like hydrolase</fullName>
    </submittedName>
</protein>
<keyword evidence="2" id="KW-1185">Reference proteome</keyword>
<organism evidence="1 2">
    <name type="scientific">Amnibacterium endophyticum</name>
    <dbReference type="NCBI Taxonomy" id="2109337"/>
    <lineage>
        <taxon>Bacteria</taxon>
        <taxon>Bacillati</taxon>
        <taxon>Actinomycetota</taxon>
        <taxon>Actinomycetes</taxon>
        <taxon>Micrococcales</taxon>
        <taxon>Microbacteriaceae</taxon>
        <taxon>Amnibacterium</taxon>
    </lineage>
</organism>
<comment type="caution">
    <text evidence="1">The sequence shown here is derived from an EMBL/GenBank/DDBJ whole genome shotgun (WGS) entry which is preliminary data.</text>
</comment>
<dbReference type="InterPro" id="IPR023214">
    <property type="entry name" value="HAD_sf"/>
</dbReference>
<dbReference type="Gene3D" id="3.40.50.1000">
    <property type="entry name" value="HAD superfamily/HAD-like"/>
    <property type="match status" value="1"/>
</dbReference>
<sequence>MPRPAALPPVRLAALDIAGTTVDEGGVVYAVMRDAVERDTGRSVPDAVLSRWSGTGKREGIEGILTALGEDTGRTDRIFDAFSADLDAAYAADPPSLLPGVREAVDAMRSAGAAVVLQTGYTREVAQDLLEVVGWRLGEDLDGLVTVDDVRRSRPSPYLVFRAMELADVQDVREVLVAGDTANDLLAGTRAGAGRVVGVLTGAHTAAELGAVRHTHLLDGVADLPAALGPDLSGLE</sequence>
<dbReference type="PANTHER" id="PTHR43434">
    <property type="entry name" value="PHOSPHOGLYCOLATE PHOSPHATASE"/>
    <property type="match status" value="1"/>
</dbReference>
<dbReference type="PANTHER" id="PTHR43434:SF19">
    <property type="entry name" value="PHOSPHONOACETALDEHYDE HYDROLASE"/>
    <property type="match status" value="1"/>
</dbReference>
<gene>
    <name evidence="1" type="ORF">ACFSBI_07345</name>
</gene>
<evidence type="ECO:0000313" key="1">
    <source>
        <dbReference type="EMBL" id="MFD1721362.1"/>
    </source>
</evidence>
<dbReference type="Pfam" id="PF00702">
    <property type="entry name" value="Hydrolase"/>
    <property type="match status" value="1"/>
</dbReference>
<reference evidence="2" key="1">
    <citation type="journal article" date="2019" name="Int. J. Syst. Evol. Microbiol.">
        <title>The Global Catalogue of Microorganisms (GCM) 10K type strain sequencing project: providing services to taxonomists for standard genome sequencing and annotation.</title>
        <authorList>
            <consortium name="The Broad Institute Genomics Platform"/>
            <consortium name="The Broad Institute Genome Sequencing Center for Infectious Disease"/>
            <person name="Wu L."/>
            <person name="Ma J."/>
        </authorList>
    </citation>
    <scope>NUCLEOTIDE SEQUENCE [LARGE SCALE GENOMIC DNA]</scope>
    <source>
        <strain evidence="2">CGMCC 1.12471</strain>
    </source>
</reference>
<dbReference type="SFLD" id="SFLDG01129">
    <property type="entry name" value="C1.5:_HAD__Beta-PGM__Phosphata"/>
    <property type="match status" value="1"/>
</dbReference>
<dbReference type="InterPro" id="IPR036412">
    <property type="entry name" value="HAD-like_sf"/>
</dbReference>
<dbReference type="InterPro" id="IPR022468">
    <property type="entry name" value="PhnX-like"/>
</dbReference>
<dbReference type="InterPro" id="IPR050155">
    <property type="entry name" value="HAD-like_hydrolase_sf"/>
</dbReference>
<proteinExistence type="predicted"/>